<name>A0A6J8B623_MYTCO</name>
<evidence type="ECO:0000313" key="3">
    <source>
        <dbReference type="EMBL" id="CAC5378911.1"/>
    </source>
</evidence>
<organism evidence="3 4">
    <name type="scientific">Mytilus coruscus</name>
    <name type="common">Sea mussel</name>
    <dbReference type="NCBI Taxonomy" id="42192"/>
    <lineage>
        <taxon>Eukaryota</taxon>
        <taxon>Metazoa</taxon>
        <taxon>Spiralia</taxon>
        <taxon>Lophotrochozoa</taxon>
        <taxon>Mollusca</taxon>
        <taxon>Bivalvia</taxon>
        <taxon>Autobranchia</taxon>
        <taxon>Pteriomorphia</taxon>
        <taxon>Mytilida</taxon>
        <taxon>Mytiloidea</taxon>
        <taxon>Mytilidae</taxon>
        <taxon>Mytilinae</taxon>
        <taxon>Mytilus</taxon>
    </lineage>
</organism>
<evidence type="ECO:0000313" key="4">
    <source>
        <dbReference type="Proteomes" id="UP000507470"/>
    </source>
</evidence>
<dbReference type="Gene3D" id="3.60.10.10">
    <property type="entry name" value="Endonuclease/exonuclease/phosphatase"/>
    <property type="match status" value="1"/>
</dbReference>
<proteinExistence type="predicted"/>
<sequence length="696" mass="78941">MQTPDNTNRLRRLSKPSPPENESVKRYIMSSQSDPDSPPVDIDPSVIHHATVSAGLSSLQYQQVQEPNIQSQTITCSLAESDIIKIALQLKELLHEEIDYTIKATIQQYKFEIDKLSKENQSLRDDIDALEQYGRRDLPRINGIPDGGSSETSEQTTELVKGLLKSVDKSIDTNDVVLSHRIGQPRTGSVNANGARNSVPPRPRQVIVKLKDHFAKKRILKCKKAMRENRDLRYIRVNEDLTKIRNTIAFKARQLRIEHHIRDTWTVNGKIFVKDNIEQVHQVNTIAAFLNFVSVYCCPGAQNFLDRLDYNRKLQRPPSNETPRRLRTYAETLSTAPTVSDANLESGSLETNPGPNDDLNSSGSTVNIADLTNFSELFSKSVSFLHLNIQSIVPKLDLIEAEYDEFDILAFTESWLNNNNTDESIKLFNYHSPFRQDKGPQKTGGGVVVYVKNNLVAHRRQEKEMDNLESVWLELKLHGKKVLFGTFCIPPNCKQDIWVSSLNQLIDEPTHFTEQSSSLLDLFMTNNVNAVTYCGVGPPLLEQLRRNNSKDWNKFKKIRNEVTNLVRKSKEDFNNSLIKKVIDNNSSNKNWWKIVNQITGMKSRDTSIPPLLINDSLIFDDIDKANELNDFFASQSNIDDSSTILPVIPFNASTTINEIELNETEVEDILSIIYPSKASGPDLINPKTVKRGFSYS</sequence>
<evidence type="ECO:0000256" key="1">
    <source>
        <dbReference type="SAM" id="Coils"/>
    </source>
</evidence>
<protein>
    <submittedName>
        <fullName evidence="3">Uncharacterized protein</fullName>
    </submittedName>
</protein>
<feature type="coiled-coil region" evidence="1">
    <location>
        <begin position="106"/>
        <end position="133"/>
    </location>
</feature>
<dbReference type="InterPro" id="IPR036691">
    <property type="entry name" value="Endo/exonu/phosph_ase_sf"/>
</dbReference>
<dbReference type="SUPFAM" id="SSF56219">
    <property type="entry name" value="DNase I-like"/>
    <property type="match status" value="1"/>
</dbReference>
<feature type="region of interest" description="Disordered" evidence="2">
    <location>
        <begin position="340"/>
        <end position="360"/>
    </location>
</feature>
<gene>
    <name evidence="3" type="ORF">MCOR_15041</name>
</gene>
<keyword evidence="4" id="KW-1185">Reference proteome</keyword>
<evidence type="ECO:0000256" key="2">
    <source>
        <dbReference type="SAM" id="MobiDB-lite"/>
    </source>
</evidence>
<dbReference type="AlphaFoldDB" id="A0A6J8B623"/>
<dbReference type="EMBL" id="CACVKT020002617">
    <property type="protein sequence ID" value="CAC5378911.1"/>
    <property type="molecule type" value="Genomic_DNA"/>
</dbReference>
<dbReference type="PANTHER" id="PTHR47510:SF3">
    <property type="entry name" value="ENDO_EXONUCLEASE_PHOSPHATASE DOMAIN-CONTAINING PROTEIN"/>
    <property type="match status" value="1"/>
</dbReference>
<feature type="compositionally biased region" description="Low complexity" evidence="2">
    <location>
        <begin position="30"/>
        <end position="43"/>
    </location>
</feature>
<keyword evidence="1" id="KW-0175">Coiled coil</keyword>
<reference evidence="3 4" key="1">
    <citation type="submission" date="2020-06" db="EMBL/GenBank/DDBJ databases">
        <authorList>
            <person name="Li R."/>
            <person name="Bekaert M."/>
        </authorList>
    </citation>
    <scope>NUCLEOTIDE SEQUENCE [LARGE SCALE GENOMIC DNA]</scope>
    <source>
        <strain evidence="4">wild</strain>
    </source>
</reference>
<dbReference type="PANTHER" id="PTHR47510">
    <property type="entry name" value="REVERSE TRANSCRIPTASE DOMAIN-CONTAINING PROTEIN"/>
    <property type="match status" value="1"/>
</dbReference>
<dbReference type="OrthoDB" id="5960351at2759"/>
<feature type="region of interest" description="Disordered" evidence="2">
    <location>
        <begin position="1"/>
        <end position="43"/>
    </location>
</feature>
<dbReference type="Proteomes" id="UP000507470">
    <property type="component" value="Unassembled WGS sequence"/>
</dbReference>
<accession>A0A6J8B623</accession>